<dbReference type="RefSeq" id="WP_207806274.1">
    <property type="nucleotide sequence ID" value="NZ_CP059084.1"/>
</dbReference>
<dbReference type="Proteomes" id="UP000663901">
    <property type="component" value="Chromosome"/>
</dbReference>
<feature type="compositionally biased region" description="Acidic residues" evidence="1">
    <location>
        <begin position="704"/>
        <end position="713"/>
    </location>
</feature>
<feature type="compositionally biased region" description="Low complexity" evidence="1">
    <location>
        <begin position="743"/>
        <end position="755"/>
    </location>
</feature>
<sequence length="2509" mass="258095">MSASEFIDKQTLIDQLKQYRTTAFATEDGSRPSVLNEFNWAGGYSSYSFGLYQFDVRNNDLAEDALRSMGFTDTQIDQLSQRGTLGNDVKTALSEQLQAALATTAGKQIMDNLLNNYEAQLVHTTTNLLDITNDDIYSQIASEPESIQRIYDIANQFGTSLLRQFGGFLSGQSIVTNGISLTWSDSLTASENMENWFSAADPGDATRSDAFNNTVSKESLPETIINITKGDGDDATIAAFSELKNVQLNVDSGITVNITGETGNDTFNLGNGSSVNTSMTSEKSNTYSYSTSDGNTSFATLVGNNSAATISSSSGRLDITANNSVINLESDAEVNIIGNGNVITGGSSDNVSVFGNNNSAFMGDDSTGTIVGTGNSITGTDTNKFNIYGDANNTNQITETKINNFDGTSETTVYNESTGNWSTVTSKYSGENETGTLLSTLTNNLDGTSTETNYSGNTTTTNSYLGLNAQGNLTESLVNNPDGTSEDTVIDRTEGNWTMVMNQYSGLNDTGHLTSSLVNNVDGTSSNTLYGSPGGNVVSMTETFSQAFGTGELTKTEFNYSDGTSEQVNYDKEFDLSWTSETDRFASWNAAGALNLTLLDTAPTGLGSSSYTPSGDSWGAAGAQLNFDTANLTVPSFVSVPSFSDTLLNGAATSDSFTNFTADSLQTESLAVGNWISDASQYSFDAQIPDVVTSDLYGGLAGDPGDDGDDDGSADGSGDGSGDDGNGDTSAGDSGDNGDTGDNGDSGSDNYNHSSGGDDGDGGSSDGGSDGGGDGGDGGGGGGGDPLVMSLDGHPIQLIPLNLSHAIVNIAGQSATSGWVGSDTGVLAIITSSGTQIINPSLVNGAGDAMAVLASYDLNKDGVIDASDAVFNQLRVLADPKGNGSAQAEFYTLAQLGIQSIRLQNESLSVNAQGNQISGVTTVVFSNGSIEPIENVSFAQGSSNHASGWNGTVNPVWQQILNMIDGAFNSSAYSVIDNGSLPDGANASSTPSQIQQVASNDNTAIMSRISADSRHNGIVLNDNTKVNINGTNNSVTVHNSDSGTINGGNFALAFEGNGSAITTNGNTEVVTIGGSGNSITANGDKNIIVINGANNSATTSNSTLLTANSTQAVVNGLSNIVGLGNNDNVTTNGNSFTSAIQGNSSTLTANGNNNQILITGNNDTVWANGSGDVVVMDGQADTANVGGGSVFFANDSQGTVNGSVGVVRAGSNENLQVNGSGFSITTNGTASQIIANGDGNNIITKGSKNTLVMNGGRAVMTTEGDTNSLTVNGDNAKFFVEGNSNTLAANGKGDTVYIKGQGEDVTLSGGTAILADNDSLIINGGNDTVAIGNNETLTANGGEYNFYLQADNSSVTSNGDNETVFVSGNNDNFTANGQHSNVEISGQNDSLTTGGAQIVLSDASQLTLNGNNDAVHIGNADLITVNGGGSTLLAEGSASYITANGDKEVAIVKGVNNTITLNGAKAVVTVVGNNNMLTANGPSTWIQMQGENDDIVANGPGDIVLLQGENSKLTIGDGTVAVSDDTQATLSGVDDSVTLGNRDNDTINGGDFVISLTGQQSTVVANGDREVVTVKGNQNTFTTNGGHSFNVVSGNNDSITANGDMNNIDIHGQQNVIYANGSGDDISLDGSQDDLHTSGNAVSVKNNTQAWLNGGGNKVVLSDNDNISINGSGYSLNFNGAGSSASLQGDWSNITLNGSGNTFTANGNSDSIQMNGNGNNVSVNGTGGEVSLTGTGQTVVMENGSVTAAADAQLILQGHGNIVTAGKVANVEVDGGDNWVNAQSTDTVLLKGSENGVGFNGNGGQLTVDGNGQYALMNSGNAVLEAGASLNLSGNNNTVTAASNGSLDISGTGNVLQMTSSSLTLDSVSSNSNVNSGFQVKGFGFTSSANGQYANASESLKAMQQTGANSTQIVVTQYLDSVTSDSIAATAATESDANLELAIGQAQADGMSVLLKPHIDIEDGTWRALLKPSNVDDFFASYKTFILHYAAIAQATHVGMFSVGTELTSMSGSAYTNYWDDIISAVRQVYTGPITYASAWNETGSVSFWNKVDVIGANAYEAPTDITDPTVAQMVAGWNSVSGDSSTASLFNNLSPIDFYHSLSTAYGKPVLLTEVGYRSVNGTNTLNGDWSGFHWVDFQQQTRALEAFFEAWSGQGSWMEGAYLWNWEANPSGVAADDFSVQGKPAQNVVDHWYGGSSTATAASSNILNGDFNSVLMGLGDTLTVNGNTDTVTMTGNDLVTLNGTTDNVNVSGKGNVLQAGTATSVTLSNDNSALMVSGTAMAVNTLSNNNALAYTGNQSVIKLEGDSNTVVIKGDSNAVMLDGKNQLISVSGQNNSITVTGDNSSIVTSGVTTVSLAGNQIQTSVQGSGDTVTVSGNGDSLTITGSADIVSMNNTGTLSLNIANATQDDALQFMNGISTDQLWFSQSGNTLVASVIGTHQEINVNNWFEGGTNQLQIKSGDGHALVNSQLDNLINAMATMTPPAMGQTTLSQDQMTQLKPSLDAAWN</sequence>
<dbReference type="InterPro" id="IPR055151">
    <property type="entry name" value="GH113"/>
</dbReference>
<feature type="compositionally biased region" description="Gly residues" evidence="1">
    <location>
        <begin position="762"/>
        <end position="785"/>
    </location>
</feature>
<gene>
    <name evidence="2" type="ORF">H0Z12_12205</name>
</gene>
<organism evidence="2 3">
    <name type="scientific">Pantoea ananas</name>
    <name type="common">Erwinia uredovora</name>
    <dbReference type="NCBI Taxonomy" id="553"/>
    <lineage>
        <taxon>Bacteria</taxon>
        <taxon>Pseudomonadati</taxon>
        <taxon>Pseudomonadota</taxon>
        <taxon>Gammaproteobacteria</taxon>
        <taxon>Enterobacterales</taxon>
        <taxon>Erwiniaceae</taxon>
        <taxon>Pantoea</taxon>
    </lineage>
</organism>
<dbReference type="SUPFAM" id="SSF51445">
    <property type="entry name" value="(Trans)glycosidases"/>
    <property type="match status" value="1"/>
</dbReference>
<evidence type="ECO:0000256" key="1">
    <source>
        <dbReference type="SAM" id="MobiDB-lite"/>
    </source>
</evidence>
<dbReference type="InterPro" id="IPR017853">
    <property type="entry name" value="GH"/>
</dbReference>
<feature type="region of interest" description="Disordered" evidence="1">
    <location>
        <begin position="695"/>
        <end position="789"/>
    </location>
</feature>
<proteinExistence type="predicted"/>
<protein>
    <submittedName>
        <fullName evidence="2">Uncharacterized protein</fullName>
    </submittedName>
</protein>
<evidence type="ECO:0000313" key="2">
    <source>
        <dbReference type="EMBL" id="QTC44511.1"/>
    </source>
</evidence>
<dbReference type="Pfam" id="PF22612">
    <property type="entry name" value="GH113"/>
    <property type="match status" value="1"/>
</dbReference>
<name>A0A8A4K9J4_PANAN</name>
<dbReference type="CDD" id="cd19608">
    <property type="entry name" value="GH113_mannanase-like"/>
    <property type="match status" value="1"/>
</dbReference>
<evidence type="ECO:0000313" key="3">
    <source>
        <dbReference type="Proteomes" id="UP000663901"/>
    </source>
</evidence>
<accession>A0A8A4K9J4</accession>
<dbReference type="EMBL" id="CP059084">
    <property type="protein sequence ID" value="QTC44511.1"/>
    <property type="molecule type" value="Genomic_DNA"/>
</dbReference>
<reference evidence="2" key="1">
    <citation type="submission" date="2020-07" db="EMBL/GenBank/DDBJ databases">
        <title>Genome Sequences for Panteoa spp. that cause Center Rot in Onions.</title>
        <authorList>
            <person name="Asselin J.A."/>
            <person name="Helmann T."/>
            <person name="Beer S."/>
            <person name="Stodghill P."/>
        </authorList>
    </citation>
    <scope>NUCLEOTIDE SEQUENCE</scope>
    <source>
        <strain evidence="2">OC5a</strain>
    </source>
</reference>
<dbReference type="Gene3D" id="3.20.20.80">
    <property type="entry name" value="Glycosidases"/>
    <property type="match status" value="1"/>
</dbReference>